<evidence type="ECO:0000313" key="2">
    <source>
        <dbReference type="EMBL" id="NLP85216.1"/>
    </source>
</evidence>
<evidence type="ECO:0000256" key="1">
    <source>
        <dbReference type="SAM" id="Phobius"/>
    </source>
</evidence>
<keyword evidence="3" id="KW-1185">Reference proteome</keyword>
<reference evidence="2 3" key="1">
    <citation type="submission" date="2020-04" db="EMBL/GenBank/DDBJ databases">
        <title>CFH 90308 Microbacterium sp.</title>
        <authorList>
            <person name="Nie G."/>
            <person name="Ming H."/>
            <person name="Xia T."/>
        </authorList>
    </citation>
    <scope>NUCLEOTIDE SEQUENCE [LARGE SCALE GENOMIC DNA]</scope>
    <source>
        <strain evidence="2 3">CFH 90308</strain>
    </source>
</reference>
<dbReference type="EMBL" id="JABACI010000004">
    <property type="protein sequence ID" value="NLP85216.1"/>
    <property type="molecule type" value="Genomic_DNA"/>
</dbReference>
<feature type="transmembrane region" description="Helical" evidence="1">
    <location>
        <begin position="50"/>
        <end position="71"/>
    </location>
</feature>
<accession>A0ABX1KDV2</accession>
<keyword evidence="1" id="KW-0472">Membrane</keyword>
<dbReference type="Pfam" id="PF19545">
    <property type="entry name" value="DUF6069"/>
    <property type="match status" value="1"/>
</dbReference>
<feature type="transmembrane region" description="Helical" evidence="1">
    <location>
        <begin position="83"/>
        <end position="103"/>
    </location>
</feature>
<dbReference type="Proteomes" id="UP001429745">
    <property type="component" value="Unassembled WGS sequence"/>
</dbReference>
<feature type="transmembrane region" description="Helical" evidence="1">
    <location>
        <begin position="12"/>
        <end position="38"/>
    </location>
</feature>
<comment type="caution">
    <text evidence="2">The sequence shown here is derived from an EMBL/GenBank/DDBJ whole genome shotgun (WGS) entry which is preliminary data.</text>
</comment>
<dbReference type="InterPro" id="IPR045713">
    <property type="entry name" value="DUF6069"/>
</dbReference>
<keyword evidence="1" id="KW-0812">Transmembrane</keyword>
<dbReference type="RefSeq" id="WP_168913642.1">
    <property type="nucleotide sequence ID" value="NZ_JABACI010000004.1"/>
</dbReference>
<keyword evidence="1" id="KW-1133">Transmembrane helix</keyword>
<feature type="transmembrane region" description="Helical" evidence="1">
    <location>
        <begin position="109"/>
        <end position="130"/>
    </location>
</feature>
<name>A0ABX1KDV2_9MICO</name>
<sequence length="147" mass="15328">MSTTLPRTYSPTVAVPLSIAIVAVLASAVNAVLALVGGAIGATGPGLQPIAYLSLTVVAAIGGAVGWHLIARFANRPSRVMRWLVPSFLAVSFIPDILIGVSTGTGDGWLYAAVLMCMHVTTITIAILTYRRLMPLPDRADARDTTA</sequence>
<evidence type="ECO:0000313" key="3">
    <source>
        <dbReference type="Proteomes" id="UP001429745"/>
    </source>
</evidence>
<protein>
    <submittedName>
        <fullName evidence="2">Uncharacterized protein</fullName>
    </submittedName>
</protein>
<proteinExistence type="predicted"/>
<gene>
    <name evidence="2" type="ORF">HF576_15315</name>
</gene>
<organism evidence="2 3">
    <name type="scientific">Microbacterium salsuginis</name>
    <dbReference type="NCBI Taxonomy" id="2722803"/>
    <lineage>
        <taxon>Bacteria</taxon>
        <taxon>Bacillati</taxon>
        <taxon>Actinomycetota</taxon>
        <taxon>Actinomycetes</taxon>
        <taxon>Micrococcales</taxon>
        <taxon>Microbacteriaceae</taxon>
        <taxon>Microbacterium</taxon>
    </lineage>
</organism>